<dbReference type="InterPro" id="IPR011761">
    <property type="entry name" value="ATP-grasp"/>
</dbReference>
<evidence type="ECO:0000256" key="1">
    <source>
        <dbReference type="ARBA" id="ARBA00022598"/>
    </source>
</evidence>
<accession>A0A852TDF7</accession>
<dbReference type="GO" id="GO:0016874">
    <property type="term" value="F:ligase activity"/>
    <property type="evidence" value="ECO:0007669"/>
    <property type="project" value="UniProtKB-KW"/>
</dbReference>
<dbReference type="Pfam" id="PF18603">
    <property type="entry name" value="LAL_C2"/>
    <property type="match status" value="1"/>
</dbReference>
<feature type="domain" description="ATP-grasp" evidence="5">
    <location>
        <begin position="118"/>
        <end position="310"/>
    </location>
</feature>
<dbReference type="InterPro" id="IPR041472">
    <property type="entry name" value="BL00235/CARNS1_N"/>
</dbReference>
<dbReference type="Pfam" id="PF18130">
    <property type="entry name" value="ATPgrasp_N"/>
    <property type="match status" value="1"/>
</dbReference>
<keyword evidence="3 4" id="KW-0067">ATP-binding</keyword>
<evidence type="ECO:0000313" key="7">
    <source>
        <dbReference type="Proteomes" id="UP000548423"/>
    </source>
</evidence>
<protein>
    <submittedName>
        <fullName evidence="6">Biotin carboxylase</fullName>
    </submittedName>
</protein>
<dbReference type="PANTHER" id="PTHR43585:SF2">
    <property type="entry name" value="ATP-GRASP ENZYME FSQD"/>
    <property type="match status" value="1"/>
</dbReference>
<dbReference type="PANTHER" id="PTHR43585">
    <property type="entry name" value="FUMIPYRROLE BIOSYNTHESIS PROTEIN C"/>
    <property type="match status" value="1"/>
</dbReference>
<evidence type="ECO:0000256" key="4">
    <source>
        <dbReference type="PROSITE-ProRule" id="PRU00409"/>
    </source>
</evidence>
<dbReference type="Pfam" id="PF13535">
    <property type="entry name" value="ATP-grasp_4"/>
    <property type="match status" value="1"/>
</dbReference>
<reference evidence="7" key="2">
    <citation type="submission" date="2020-08" db="EMBL/GenBank/DDBJ databases">
        <title>The Agave Microbiome: Exploring the role of microbial communities in plant adaptations to desert environments.</title>
        <authorList>
            <person name="Partida-Martinez L.P."/>
        </authorList>
    </citation>
    <scope>NUCLEOTIDE SEQUENCE [LARGE SCALE GENOMIC DNA]</scope>
    <source>
        <strain evidence="7">AT2.8</strain>
    </source>
</reference>
<organism evidence="6 7">
    <name type="scientific">Neobacillus niacini</name>
    <dbReference type="NCBI Taxonomy" id="86668"/>
    <lineage>
        <taxon>Bacteria</taxon>
        <taxon>Bacillati</taxon>
        <taxon>Bacillota</taxon>
        <taxon>Bacilli</taxon>
        <taxon>Bacillales</taxon>
        <taxon>Bacillaceae</taxon>
        <taxon>Neobacillus</taxon>
    </lineage>
</organism>
<comment type="caution">
    <text evidence="6">The sequence shown here is derived from an EMBL/GenBank/DDBJ whole genome shotgun (WGS) entry which is preliminary data.</text>
</comment>
<dbReference type="InterPro" id="IPR052032">
    <property type="entry name" value="ATP-dep_AA_Ligase"/>
</dbReference>
<name>A0A852TDF7_9BACI</name>
<sequence length="406" mass="46152">MKSIVFLGTNKTGSSYEGIKAAKRLGFETILLTNRTIFVEEREGYREIDDVRLLNLSDTDEILSAVTDLIEEGKEVVCFISFLDEYIYLAALLTNTLCNIPLTYEPLQIMTDKILTRRYLARKEYTPFFKVLVSNDTIDDEINQLKDCFPLIIKSPQSNGSKDVILVENEWECRKGVKQLRRKNSELPVLVEEYLEGPQYLIEVVVYQSNISVAAIVEQEVTKGQRFIITGYSVCPELYLEQLPGLKETIVTIIEDFQLRNGTCHLEMKLTNKGWKLIEINPRMAGGAMNRMIEEAFGYNLAEQTIRLFTGLEPDLRKKHNRAIYTHYLIVGLVGKLLKVSGCETAREQVGVLEVYTKAKDGQLVTPPRSMGQRYGYVLASGDSKDQARECALNGAQQIQFYVQPI</sequence>
<evidence type="ECO:0000313" key="6">
    <source>
        <dbReference type="EMBL" id="NYE05428.1"/>
    </source>
</evidence>
<reference evidence="7" key="1">
    <citation type="submission" date="2020-07" db="EMBL/GenBank/DDBJ databases">
        <authorList>
            <person name="Partida-Martinez L."/>
            <person name="Huntemann M."/>
            <person name="Clum A."/>
            <person name="Wang J."/>
            <person name="Palaniappan K."/>
            <person name="Ritter S."/>
            <person name="Chen I.-M."/>
            <person name="Stamatis D."/>
            <person name="Reddy T."/>
            <person name="O'Malley R."/>
            <person name="Daum C."/>
            <person name="Shapiro N."/>
            <person name="Ivanova N."/>
            <person name="Kyrpides N."/>
            <person name="Woyke T."/>
        </authorList>
    </citation>
    <scope>NUCLEOTIDE SEQUENCE [LARGE SCALE GENOMIC DNA]</scope>
    <source>
        <strain evidence="7">AT2.8</strain>
    </source>
</reference>
<dbReference type="SUPFAM" id="SSF56059">
    <property type="entry name" value="Glutathione synthetase ATP-binding domain-like"/>
    <property type="match status" value="1"/>
</dbReference>
<dbReference type="Proteomes" id="UP000548423">
    <property type="component" value="Unassembled WGS sequence"/>
</dbReference>
<dbReference type="PROSITE" id="PS50975">
    <property type="entry name" value="ATP_GRASP"/>
    <property type="match status" value="1"/>
</dbReference>
<evidence type="ECO:0000256" key="3">
    <source>
        <dbReference type="ARBA" id="ARBA00022840"/>
    </source>
</evidence>
<proteinExistence type="predicted"/>
<evidence type="ECO:0000259" key="5">
    <source>
        <dbReference type="PROSITE" id="PS50975"/>
    </source>
</evidence>
<evidence type="ECO:0000256" key="2">
    <source>
        <dbReference type="ARBA" id="ARBA00022741"/>
    </source>
</evidence>
<gene>
    <name evidence="6" type="ORF">F4694_002181</name>
</gene>
<dbReference type="GO" id="GO:0005524">
    <property type="term" value="F:ATP binding"/>
    <property type="evidence" value="ECO:0007669"/>
    <property type="project" value="UniProtKB-UniRule"/>
</dbReference>
<dbReference type="GO" id="GO:0046872">
    <property type="term" value="F:metal ion binding"/>
    <property type="evidence" value="ECO:0007669"/>
    <property type="project" value="InterPro"/>
</dbReference>
<dbReference type="AlphaFoldDB" id="A0A852TDF7"/>
<dbReference type="EMBL" id="JACCBX010000004">
    <property type="protein sequence ID" value="NYE05428.1"/>
    <property type="molecule type" value="Genomic_DNA"/>
</dbReference>
<keyword evidence="2 4" id="KW-0547">Nucleotide-binding</keyword>
<keyword evidence="1" id="KW-0436">Ligase</keyword>
<dbReference type="InterPro" id="IPR040570">
    <property type="entry name" value="LAL_C2"/>
</dbReference>
<dbReference type="Gene3D" id="3.30.470.20">
    <property type="entry name" value="ATP-grasp fold, B domain"/>
    <property type="match status" value="1"/>
</dbReference>